<feature type="transmembrane region" description="Helical" evidence="1">
    <location>
        <begin position="6"/>
        <end position="30"/>
    </location>
</feature>
<dbReference type="AlphaFoldDB" id="A0A0S4RFG8"/>
<organism evidence="2 3">
    <name type="scientific">Campylobacter hyointestinalis subsp. hyointestinalis</name>
    <dbReference type="NCBI Taxonomy" id="91352"/>
    <lineage>
        <taxon>Bacteria</taxon>
        <taxon>Pseudomonadati</taxon>
        <taxon>Campylobacterota</taxon>
        <taxon>Epsilonproteobacteria</taxon>
        <taxon>Campylobacterales</taxon>
        <taxon>Campylobacteraceae</taxon>
        <taxon>Campylobacter</taxon>
    </lineage>
</organism>
<protein>
    <submittedName>
        <fullName evidence="2">Uncharacterized protein</fullName>
    </submittedName>
</protein>
<accession>A0A0S4RFG8</accession>
<keyword evidence="1" id="KW-1133">Transmembrane helix</keyword>
<evidence type="ECO:0000313" key="3">
    <source>
        <dbReference type="Proteomes" id="UP000052237"/>
    </source>
</evidence>
<comment type="caution">
    <text evidence="2">The sequence shown here is derived from an EMBL/GenBank/DDBJ whole genome shotgun (WGS) entry which is preliminary data.</text>
</comment>
<reference evidence="2 3" key="1">
    <citation type="submission" date="2015-11" db="EMBL/GenBank/DDBJ databases">
        <authorList>
            <consortium name="Pathogen Informatics"/>
        </authorList>
    </citation>
    <scope>NUCLEOTIDE SEQUENCE [LARGE SCALE GENOMIC DNA]</scope>
    <source>
        <strain evidence="2 3">006A-0059</strain>
    </source>
</reference>
<evidence type="ECO:0000256" key="1">
    <source>
        <dbReference type="SAM" id="Phobius"/>
    </source>
</evidence>
<keyword evidence="1" id="KW-0812">Transmembrane</keyword>
<dbReference type="Proteomes" id="UP000052237">
    <property type="component" value="Unassembled WGS sequence"/>
</dbReference>
<keyword evidence="1" id="KW-0472">Membrane</keyword>
<evidence type="ECO:0000313" key="2">
    <source>
        <dbReference type="EMBL" id="CUU90683.1"/>
    </source>
</evidence>
<gene>
    <name evidence="2" type="ORF">ERS686654_02155</name>
</gene>
<keyword evidence="3" id="KW-1185">Reference proteome</keyword>
<dbReference type="EMBL" id="FAVB01000011">
    <property type="protein sequence ID" value="CUU90683.1"/>
    <property type="molecule type" value="Genomic_DNA"/>
</dbReference>
<name>A0A0S4RFG8_CAMHY</name>
<sequence>MNNIDIIGFAMNAIVFLLFFGVLASLLIAFHK</sequence>
<proteinExistence type="predicted"/>